<dbReference type="Proteomes" id="UP000179179">
    <property type="component" value="Unassembled WGS sequence"/>
</dbReference>
<dbReference type="InterPro" id="IPR017795">
    <property type="entry name" value="ABBA_NscD-like"/>
</dbReference>
<dbReference type="GO" id="GO:0009820">
    <property type="term" value="P:alkaloid metabolic process"/>
    <property type="evidence" value="ECO:0007669"/>
    <property type="project" value="InterPro"/>
</dbReference>
<gene>
    <name evidence="2" type="ORF">ABOM_007695</name>
</gene>
<keyword evidence="1" id="KW-0808">Transferase</keyword>
<dbReference type="PANTHER" id="PTHR40627">
    <property type="entry name" value="INDOLE PRENYLTRANSFERASE TDIB-RELATED"/>
    <property type="match status" value="1"/>
</dbReference>
<organism evidence="2 3">
    <name type="scientific">Aspergillus bombycis</name>
    <dbReference type="NCBI Taxonomy" id="109264"/>
    <lineage>
        <taxon>Eukaryota</taxon>
        <taxon>Fungi</taxon>
        <taxon>Dikarya</taxon>
        <taxon>Ascomycota</taxon>
        <taxon>Pezizomycotina</taxon>
        <taxon>Eurotiomycetes</taxon>
        <taxon>Eurotiomycetidae</taxon>
        <taxon>Eurotiales</taxon>
        <taxon>Aspergillaceae</taxon>
        <taxon>Aspergillus</taxon>
    </lineage>
</organism>
<sequence>MLCFQVHRKLVSPDSIPLDPRWSPLLAPYLENGLIHATKYSSGEICRHVAFFIHHIGPHLGPGPLLKDGYQPQYPSSMTRDLPLFELSVSWKYPKQQGKAIVRFVNGIIPPNRERTQIWKAVSHTLEACEATIHPSTCSQGGPSSTFIGFELKESVMSGKLYWPLPSCLDVPGVINIVDQVFSASSAVFSAAWHQIREQIRTHPDTLIPCMISIDATAIPDPRIIIYVRRDFQNERYFGSWEHHLRFNDCVAYLENFRSICCGLWNALATNPPEWAQSRPDAGSKISMFAKELGIRPILINTITRIYEWYHLSVGFVEIRTDSE</sequence>
<evidence type="ECO:0000313" key="3">
    <source>
        <dbReference type="Proteomes" id="UP000179179"/>
    </source>
</evidence>
<dbReference type="Pfam" id="PF11991">
    <property type="entry name" value="Trp_DMAT"/>
    <property type="match status" value="2"/>
</dbReference>
<dbReference type="OrthoDB" id="5392033at2759"/>
<dbReference type="GeneID" id="34451085"/>
<dbReference type="GO" id="GO:0016765">
    <property type="term" value="F:transferase activity, transferring alkyl or aryl (other than methyl) groups"/>
    <property type="evidence" value="ECO:0007669"/>
    <property type="project" value="InterPro"/>
</dbReference>
<protein>
    <recommendedName>
        <fullName evidence="4">Aromatic prenyltransferase</fullName>
    </recommendedName>
</protein>
<dbReference type="PANTHER" id="PTHR40627:SF5">
    <property type="entry name" value="INDOLE PRENYLTRANSFERASE TDIB"/>
    <property type="match status" value="1"/>
</dbReference>
<evidence type="ECO:0008006" key="4">
    <source>
        <dbReference type="Google" id="ProtNLM"/>
    </source>
</evidence>
<dbReference type="RefSeq" id="XP_022387923.1">
    <property type="nucleotide sequence ID" value="XM_022534824.1"/>
</dbReference>
<evidence type="ECO:0000256" key="1">
    <source>
        <dbReference type="ARBA" id="ARBA00022679"/>
    </source>
</evidence>
<proteinExistence type="predicted"/>
<dbReference type="AlphaFoldDB" id="A0A1F7ZXL9"/>
<reference evidence="2 3" key="1">
    <citation type="journal article" date="2016" name="Genome Biol. Evol.">
        <title>Draft genome sequence of an aflatoxigenic Aspergillus species, A. bombycis.</title>
        <authorList>
            <person name="Moore G.G."/>
            <person name="Mack B.M."/>
            <person name="Beltz S.B."/>
            <person name="Gilbert M.K."/>
        </authorList>
    </citation>
    <scope>NUCLEOTIDE SEQUENCE [LARGE SCALE GENOMIC DNA]</scope>
    <source>
        <strain evidence="3">NRRL 26010</strain>
    </source>
</reference>
<evidence type="ECO:0000313" key="2">
    <source>
        <dbReference type="EMBL" id="OGM44206.1"/>
    </source>
</evidence>
<keyword evidence="3" id="KW-1185">Reference proteome</keyword>
<comment type="caution">
    <text evidence="2">The sequence shown here is derived from an EMBL/GenBank/DDBJ whole genome shotgun (WGS) entry which is preliminary data.</text>
</comment>
<name>A0A1F7ZXL9_9EURO</name>
<dbReference type="EMBL" id="LYCR01000058">
    <property type="protein sequence ID" value="OGM44206.1"/>
    <property type="molecule type" value="Genomic_DNA"/>
</dbReference>
<accession>A0A1F7ZXL9</accession>